<reference evidence="3" key="1">
    <citation type="journal article" date="2019" name="Int. J. Syst. Evol. Microbiol.">
        <title>The Global Catalogue of Microorganisms (GCM) 10K type strain sequencing project: providing services to taxonomists for standard genome sequencing and annotation.</title>
        <authorList>
            <consortium name="The Broad Institute Genomics Platform"/>
            <consortium name="The Broad Institute Genome Sequencing Center for Infectious Disease"/>
            <person name="Wu L."/>
            <person name="Ma J."/>
        </authorList>
    </citation>
    <scope>NUCLEOTIDE SEQUENCE [LARGE SCALE GENOMIC DNA]</scope>
    <source>
        <strain evidence="3">JCM 17695</strain>
    </source>
</reference>
<feature type="compositionally biased region" description="Low complexity" evidence="1">
    <location>
        <begin position="120"/>
        <end position="134"/>
    </location>
</feature>
<organism evidence="2 3">
    <name type="scientific">Actinokineospora soli</name>
    <dbReference type="NCBI Taxonomy" id="1048753"/>
    <lineage>
        <taxon>Bacteria</taxon>
        <taxon>Bacillati</taxon>
        <taxon>Actinomycetota</taxon>
        <taxon>Actinomycetes</taxon>
        <taxon>Pseudonocardiales</taxon>
        <taxon>Pseudonocardiaceae</taxon>
        <taxon>Actinokineospora</taxon>
    </lineage>
</organism>
<evidence type="ECO:0000313" key="2">
    <source>
        <dbReference type="EMBL" id="MFC7618181.1"/>
    </source>
</evidence>
<name>A0ABW2TXG7_9PSEU</name>
<comment type="caution">
    <text evidence="2">The sequence shown here is derived from an EMBL/GenBank/DDBJ whole genome shotgun (WGS) entry which is preliminary data.</text>
</comment>
<evidence type="ECO:0000256" key="1">
    <source>
        <dbReference type="SAM" id="MobiDB-lite"/>
    </source>
</evidence>
<gene>
    <name evidence="2" type="ORF">ACFQV2_37140</name>
</gene>
<protein>
    <submittedName>
        <fullName evidence="2">Uncharacterized protein</fullName>
    </submittedName>
</protein>
<evidence type="ECO:0000313" key="3">
    <source>
        <dbReference type="Proteomes" id="UP001596512"/>
    </source>
</evidence>
<dbReference type="Proteomes" id="UP001596512">
    <property type="component" value="Unassembled WGS sequence"/>
</dbReference>
<feature type="compositionally biased region" description="Low complexity" evidence="1">
    <location>
        <begin position="143"/>
        <end position="156"/>
    </location>
</feature>
<accession>A0ABW2TXG7</accession>
<keyword evidence="3" id="KW-1185">Reference proteome</keyword>
<dbReference type="EMBL" id="JBHTEY010000004">
    <property type="protein sequence ID" value="MFC7618181.1"/>
    <property type="molecule type" value="Genomic_DNA"/>
</dbReference>
<proteinExistence type="predicted"/>
<feature type="region of interest" description="Disordered" evidence="1">
    <location>
        <begin position="111"/>
        <end position="156"/>
    </location>
</feature>
<sequence>MATVVDDAHLLDDLSATVVHQLVVRKRATVVITLRTGEPAPDAITALWKDEHLTRVELGALSEVDTRKLVETVLGGPLDTSAAARLWALTGGNALFLRHIVDGEREAGRLRAVEGSGPGRATPRSPANSPRSSAGAWASCPNPSATSSTSSPSASR</sequence>